<dbReference type="GO" id="GO:0016788">
    <property type="term" value="F:hydrolase activity, acting on ester bonds"/>
    <property type="evidence" value="ECO:0007669"/>
    <property type="project" value="UniProtKB-ARBA"/>
</dbReference>
<name>A0A953LBQ3_9BACT</name>
<dbReference type="InterPro" id="IPR036514">
    <property type="entry name" value="SGNH_hydro_sf"/>
</dbReference>
<accession>A0A953LBQ3</accession>
<proteinExistence type="predicted"/>
<keyword evidence="1" id="KW-0732">Signal</keyword>
<comment type="caution">
    <text evidence="2">The sequence shown here is derived from an EMBL/GenBank/DDBJ whole genome shotgun (WGS) entry which is preliminary data.</text>
</comment>
<evidence type="ECO:0000256" key="1">
    <source>
        <dbReference type="SAM" id="SignalP"/>
    </source>
</evidence>
<evidence type="ECO:0000313" key="2">
    <source>
        <dbReference type="EMBL" id="MBY5958766.1"/>
    </source>
</evidence>
<sequence>MKMKFLRTVLLLLLIVKSQSYGQVNVKDSLTFLLTGASFASQVNGWFELGCESLGAKTINRAKGGTAIADAANQMMEGTLYSDEELEDMDALIIMHVVNRDVFDSTQLKDSYTDYETPFDRSNYAAAYDYVIKRYLTECYNLKFNKDSKYYGTRSGKPAVIVLCTDWHEGRDKYNSSIRKLAKKWGLQLIAFDEKIGFSQEVLHPVTGQDMSLTYAKDTQSINDKTFGWHPARGKNEYIQQRMAAIFSSTMRSIFVIK</sequence>
<keyword evidence="3" id="KW-1185">Reference proteome</keyword>
<dbReference type="Pfam" id="PF16443">
    <property type="entry name" value="DUF5040"/>
    <property type="match status" value="1"/>
</dbReference>
<gene>
    <name evidence="2" type="ORF">KUV50_11510</name>
</gene>
<evidence type="ECO:0000313" key="3">
    <source>
        <dbReference type="Proteomes" id="UP000753961"/>
    </source>
</evidence>
<dbReference type="Proteomes" id="UP000753961">
    <property type="component" value="Unassembled WGS sequence"/>
</dbReference>
<reference evidence="2" key="1">
    <citation type="submission" date="2021-06" db="EMBL/GenBank/DDBJ databases">
        <title>44 bacteria genomes isolated from Dapeng, Shenzhen.</title>
        <authorList>
            <person name="Zheng W."/>
            <person name="Yu S."/>
            <person name="Huang Y."/>
        </authorList>
    </citation>
    <scope>NUCLEOTIDE SEQUENCE</scope>
    <source>
        <strain evidence="2">DP5N28-2</strain>
    </source>
</reference>
<protein>
    <submittedName>
        <fullName evidence="2">DUF5040 domain-containing protein</fullName>
    </submittedName>
</protein>
<dbReference type="InterPro" id="IPR032221">
    <property type="entry name" value="DUF5040"/>
</dbReference>
<feature type="signal peptide" evidence="1">
    <location>
        <begin position="1"/>
        <end position="22"/>
    </location>
</feature>
<dbReference type="EMBL" id="JAHVHU010000010">
    <property type="protein sequence ID" value="MBY5958766.1"/>
    <property type="molecule type" value="Genomic_DNA"/>
</dbReference>
<organism evidence="2 3">
    <name type="scientific">Membranihabitans marinus</name>
    <dbReference type="NCBI Taxonomy" id="1227546"/>
    <lineage>
        <taxon>Bacteria</taxon>
        <taxon>Pseudomonadati</taxon>
        <taxon>Bacteroidota</taxon>
        <taxon>Saprospiria</taxon>
        <taxon>Saprospirales</taxon>
        <taxon>Saprospiraceae</taxon>
        <taxon>Membranihabitans</taxon>
    </lineage>
</organism>
<dbReference type="AlphaFoldDB" id="A0A953LBQ3"/>
<dbReference type="RefSeq" id="WP_222580305.1">
    <property type="nucleotide sequence ID" value="NZ_JAHVHU010000010.1"/>
</dbReference>
<dbReference type="SUPFAM" id="SSF52266">
    <property type="entry name" value="SGNH hydrolase"/>
    <property type="match status" value="1"/>
</dbReference>
<dbReference type="Gene3D" id="3.40.50.1110">
    <property type="entry name" value="SGNH hydrolase"/>
    <property type="match status" value="1"/>
</dbReference>
<feature type="chain" id="PRO_5036796139" evidence="1">
    <location>
        <begin position="23"/>
        <end position="258"/>
    </location>
</feature>